<dbReference type="InterPro" id="IPR006143">
    <property type="entry name" value="RND_pump_MFP"/>
</dbReference>
<dbReference type="Gene3D" id="2.40.420.20">
    <property type="match status" value="1"/>
</dbReference>
<feature type="domain" description="Multidrug resistance protein MdtA-like alpha-helical hairpin" evidence="8">
    <location>
        <begin position="106"/>
        <end position="175"/>
    </location>
</feature>
<feature type="domain" description="Multidrug resistance protein MdtA-like barrel-sandwich hybrid" evidence="9">
    <location>
        <begin position="66"/>
        <end position="206"/>
    </location>
</feature>
<name>A0A4R1B746_9PROT</name>
<dbReference type="NCBIfam" id="TIGR01730">
    <property type="entry name" value="RND_mfp"/>
    <property type="match status" value="1"/>
</dbReference>
<evidence type="ECO:0000256" key="7">
    <source>
        <dbReference type="SAM" id="Coils"/>
    </source>
</evidence>
<dbReference type="Pfam" id="PF25944">
    <property type="entry name" value="Beta-barrel_RND"/>
    <property type="match status" value="1"/>
</dbReference>
<keyword evidence="13" id="KW-1185">Reference proteome</keyword>
<dbReference type="Pfam" id="PF25917">
    <property type="entry name" value="BSH_RND"/>
    <property type="match status" value="1"/>
</dbReference>
<evidence type="ECO:0000256" key="1">
    <source>
        <dbReference type="ARBA" id="ARBA00004236"/>
    </source>
</evidence>
<feature type="domain" description="Multidrug resistance protein MdtA-like beta-barrel" evidence="10">
    <location>
        <begin position="211"/>
        <end position="293"/>
    </location>
</feature>
<dbReference type="Proteomes" id="UP000295443">
    <property type="component" value="Unassembled WGS sequence"/>
</dbReference>
<dbReference type="InterPro" id="IPR058627">
    <property type="entry name" value="MdtA-like_C"/>
</dbReference>
<organism evidence="12 13">
    <name type="scientific">Parasulfuritortus cantonensis</name>
    <dbReference type="NCBI Taxonomy" id="2528202"/>
    <lineage>
        <taxon>Bacteria</taxon>
        <taxon>Pseudomonadati</taxon>
        <taxon>Pseudomonadota</taxon>
        <taxon>Betaproteobacteria</taxon>
        <taxon>Nitrosomonadales</taxon>
        <taxon>Thiobacillaceae</taxon>
        <taxon>Parasulfuritortus</taxon>
    </lineage>
</organism>
<dbReference type="Gene3D" id="2.40.50.100">
    <property type="match status" value="1"/>
</dbReference>
<evidence type="ECO:0000259" key="8">
    <source>
        <dbReference type="Pfam" id="PF25876"/>
    </source>
</evidence>
<keyword evidence="6" id="KW-0472">Membrane</keyword>
<evidence type="ECO:0000256" key="4">
    <source>
        <dbReference type="ARBA" id="ARBA00022475"/>
    </source>
</evidence>
<dbReference type="GO" id="GO:1990281">
    <property type="term" value="C:efflux pump complex"/>
    <property type="evidence" value="ECO:0007669"/>
    <property type="project" value="TreeGrafter"/>
</dbReference>
<dbReference type="InterPro" id="IPR058626">
    <property type="entry name" value="MdtA-like_b-barrel"/>
</dbReference>
<keyword evidence="4" id="KW-1003">Cell membrane</keyword>
<dbReference type="InterPro" id="IPR058624">
    <property type="entry name" value="MdtA-like_HH"/>
</dbReference>
<dbReference type="PANTHER" id="PTHR30469">
    <property type="entry name" value="MULTIDRUG RESISTANCE PROTEIN MDTA"/>
    <property type="match status" value="1"/>
</dbReference>
<dbReference type="Pfam" id="PF25876">
    <property type="entry name" value="HH_MFP_RND"/>
    <property type="match status" value="1"/>
</dbReference>
<evidence type="ECO:0000256" key="6">
    <source>
        <dbReference type="ARBA" id="ARBA00023136"/>
    </source>
</evidence>
<evidence type="ECO:0000256" key="5">
    <source>
        <dbReference type="ARBA" id="ARBA00022519"/>
    </source>
</evidence>
<evidence type="ECO:0000259" key="9">
    <source>
        <dbReference type="Pfam" id="PF25917"/>
    </source>
</evidence>
<dbReference type="Pfam" id="PF25967">
    <property type="entry name" value="RND-MFP_C"/>
    <property type="match status" value="1"/>
</dbReference>
<keyword evidence="7" id="KW-0175">Coiled coil</keyword>
<comment type="caution">
    <text evidence="12">The sequence shown here is derived from an EMBL/GenBank/DDBJ whole genome shotgun (WGS) entry which is preliminary data.</text>
</comment>
<evidence type="ECO:0000313" key="13">
    <source>
        <dbReference type="Proteomes" id="UP000295443"/>
    </source>
</evidence>
<sequence length="377" mass="39554">MRLVLKLVVVAAVLAVGFYLYQRPGGDANAGAKKDAGPVPILAAHAERADLPVVVDLVGRGEAYESVSVKARVDGQVQSVPFREGQHVHTGELLVRLDPADFDARLRQAEADLARDQAQLQKARADVVRYQALRDQGFVSAEKLTDLNAALAAAEATVQADRAAADLARLQRAYATVRAPIDGVVGARLVFPGTAVKNNDTVLAVINRMQPLLVSFALPERHVAALRAAMARGPVGAAVATPDQAGPAHTATVHFLDNAVDPGTGTLLVKARLDNRDAAFAPGQYLRVELVLDTLKNAVTVPAEAVQQGPKGSVVYVVRGDDGIDIRPVKAVAERAGRVALAGVQAGETVVTDGHLRLTPKSKVKIKEAAPGTGAGR</sequence>
<evidence type="ECO:0000259" key="10">
    <source>
        <dbReference type="Pfam" id="PF25944"/>
    </source>
</evidence>
<dbReference type="EMBL" id="SJZB01000046">
    <property type="protein sequence ID" value="TCJ11965.1"/>
    <property type="molecule type" value="Genomic_DNA"/>
</dbReference>
<keyword evidence="3" id="KW-0813">Transport</keyword>
<dbReference type="PANTHER" id="PTHR30469:SF36">
    <property type="entry name" value="BLL3903 PROTEIN"/>
    <property type="match status" value="1"/>
</dbReference>
<evidence type="ECO:0000256" key="2">
    <source>
        <dbReference type="ARBA" id="ARBA00009477"/>
    </source>
</evidence>
<dbReference type="InterPro" id="IPR058625">
    <property type="entry name" value="MdtA-like_BSH"/>
</dbReference>
<dbReference type="AlphaFoldDB" id="A0A4R1B746"/>
<reference evidence="12 13" key="1">
    <citation type="submission" date="2019-03" db="EMBL/GenBank/DDBJ databases">
        <title>Genome sequence of Thiobacillaceae bacterium LSR1, a sulfur-oxidizing bacterium isolated from freshwater sediment.</title>
        <authorList>
            <person name="Li S."/>
        </authorList>
    </citation>
    <scope>NUCLEOTIDE SEQUENCE [LARGE SCALE GENOMIC DNA]</scope>
    <source>
        <strain evidence="12 13">LSR1</strain>
    </source>
</reference>
<evidence type="ECO:0000256" key="3">
    <source>
        <dbReference type="ARBA" id="ARBA00022448"/>
    </source>
</evidence>
<proteinExistence type="inferred from homology"/>
<dbReference type="Gene3D" id="1.10.287.470">
    <property type="entry name" value="Helix hairpin bin"/>
    <property type="match status" value="1"/>
</dbReference>
<dbReference type="RefSeq" id="WP_131448420.1">
    <property type="nucleotide sequence ID" value="NZ_SJZB01000046.1"/>
</dbReference>
<accession>A0A4R1B746</accession>
<comment type="subcellular location">
    <subcellularLocation>
        <location evidence="1">Cell membrane</location>
    </subcellularLocation>
</comment>
<keyword evidence="5" id="KW-0997">Cell inner membrane</keyword>
<dbReference type="Gene3D" id="2.40.30.170">
    <property type="match status" value="1"/>
</dbReference>
<feature type="domain" description="Multidrug resistance protein MdtA-like C-terminal permuted SH3" evidence="11">
    <location>
        <begin position="297"/>
        <end position="354"/>
    </location>
</feature>
<evidence type="ECO:0000259" key="11">
    <source>
        <dbReference type="Pfam" id="PF25967"/>
    </source>
</evidence>
<dbReference type="SUPFAM" id="SSF111369">
    <property type="entry name" value="HlyD-like secretion proteins"/>
    <property type="match status" value="1"/>
</dbReference>
<gene>
    <name evidence="12" type="ORF">EZJ19_13455</name>
</gene>
<feature type="coiled-coil region" evidence="7">
    <location>
        <begin position="106"/>
        <end position="173"/>
    </location>
</feature>
<evidence type="ECO:0000313" key="12">
    <source>
        <dbReference type="EMBL" id="TCJ11965.1"/>
    </source>
</evidence>
<comment type="similarity">
    <text evidence="2">Belongs to the membrane fusion protein (MFP) (TC 8.A.1) family.</text>
</comment>
<dbReference type="OrthoDB" id="9769564at2"/>
<protein>
    <submittedName>
        <fullName evidence="12">Efflux RND transporter periplasmic adaptor subunit</fullName>
    </submittedName>
</protein>
<dbReference type="GO" id="GO:0015562">
    <property type="term" value="F:efflux transmembrane transporter activity"/>
    <property type="evidence" value="ECO:0007669"/>
    <property type="project" value="TreeGrafter"/>
</dbReference>